<reference evidence="3" key="1">
    <citation type="submission" date="2021-01" db="EMBL/GenBank/DDBJ databases">
        <authorList>
            <person name="Corre E."/>
            <person name="Pelletier E."/>
            <person name="Niang G."/>
            <person name="Scheremetjew M."/>
            <person name="Finn R."/>
            <person name="Kale V."/>
            <person name="Holt S."/>
            <person name="Cochrane G."/>
            <person name="Meng A."/>
            <person name="Brown T."/>
            <person name="Cohen L."/>
        </authorList>
    </citation>
    <scope>NUCLEOTIDE SEQUENCE</scope>
    <source>
        <strain evidence="3">CCCM811</strain>
    </source>
</reference>
<evidence type="ECO:0000259" key="2">
    <source>
        <dbReference type="PROSITE" id="PS00463"/>
    </source>
</evidence>
<feature type="region of interest" description="Disordered" evidence="1">
    <location>
        <begin position="283"/>
        <end position="315"/>
    </location>
</feature>
<evidence type="ECO:0000313" key="3">
    <source>
        <dbReference type="EMBL" id="CAE0658285.1"/>
    </source>
</evidence>
<organism evidence="3">
    <name type="scientific">Lotharella globosa</name>
    <dbReference type="NCBI Taxonomy" id="91324"/>
    <lineage>
        <taxon>Eukaryota</taxon>
        <taxon>Sar</taxon>
        <taxon>Rhizaria</taxon>
        <taxon>Cercozoa</taxon>
        <taxon>Chlorarachniophyceae</taxon>
        <taxon>Lotharella</taxon>
    </lineage>
</organism>
<accession>A0A7S4DMH1</accession>
<dbReference type="InterPro" id="IPR001138">
    <property type="entry name" value="Zn2Cys6_DnaBD"/>
</dbReference>
<sequence>MRNGATKVFRWFTGMVSPDKGVSPYLIGRSPFGVGSKHPHYTTHNETLLANLDEHGSMERAFRQEGDDGDDQQPHHPVDIEFKMEPAAESESESVSCTTESDEALGDMRGSVKSTVDFFVLPNAPPPQWCSKSAPKLEDDMDLTPHGATVLPRLQSSSLATVADSKKDGVGVARALDTVAPVGKPLKKLARAKRACQPCHSRKVRCVTVDGSACCTRCVAHPSLCVPFVAPARVPRKPTTPKATSRRKVVPKGRFPLRKRLADELNVHRGLPCRRNELCDRPHKHPGHCRISRTSADPVPTNKRKQRRRVLKASK</sequence>
<protein>
    <recommendedName>
        <fullName evidence="2">Zn(2)-C6 fungal-type domain-containing protein</fullName>
    </recommendedName>
</protein>
<dbReference type="PROSITE" id="PS00463">
    <property type="entry name" value="ZN2_CY6_FUNGAL_1"/>
    <property type="match status" value="1"/>
</dbReference>
<dbReference type="SUPFAM" id="SSF57701">
    <property type="entry name" value="Zn2/Cys6 DNA-binding domain"/>
    <property type="match status" value="1"/>
</dbReference>
<dbReference type="InterPro" id="IPR036864">
    <property type="entry name" value="Zn2-C6_fun-type_DNA-bd_sf"/>
</dbReference>
<feature type="domain" description="Zn(2)-C6 fungal-type" evidence="2">
    <location>
        <begin position="195"/>
        <end position="225"/>
    </location>
</feature>
<name>A0A7S4DMH1_9EUKA</name>
<dbReference type="GO" id="GO:0008270">
    <property type="term" value="F:zinc ion binding"/>
    <property type="evidence" value="ECO:0007669"/>
    <property type="project" value="InterPro"/>
</dbReference>
<gene>
    <name evidence="3" type="ORF">LGLO00237_LOCUS9857</name>
</gene>
<dbReference type="GO" id="GO:0000981">
    <property type="term" value="F:DNA-binding transcription factor activity, RNA polymerase II-specific"/>
    <property type="evidence" value="ECO:0007669"/>
    <property type="project" value="InterPro"/>
</dbReference>
<dbReference type="CDD" id="cd00067">
    <property type="entry name" value="GAL4"/>
    <property type="match status" value="1"/>
</dbReference>
<dbReference type="EMBL" id="HBIV01013410">
    <property type="protein sequence ID" value="CAE0658285.1"/>
    <property type="molecule type" value="Transcribed_RNA"/>
</dbReference>
<feature type="compositionally biased region" description="Basic residues" evidence="1">
    <location>
        <begin position="302"/>
        <end position="315"/>
    </location>
</feature>
<dbReference type="AlphaFoldDB" id="A0A7S4DMH1"/>
<evidence type="ECO:0000256" key="1">
    <source>
        <dbReference type="SAM" id="MobiDB-lite"/>
    </source>
</evidence>
<proteinExistence type="predicted"/>